<protein>
    <submittedName>
        <fullName evidence="1">Uncharacterized protein</fullName>
    </submittedName>
</protein>
<proteinExistence type="predicted"/>
<organism evidence="1">
    <name type="scientific">uncultured Caudovirales phage</name>
    <dbReference type="NCBI Taxonomy" id="2100421"/>
    <lineage>
        <taxon>Viruses</taxon>
        <taxon>Duplodnaviria</taxon>
        <taxon>Heunggongvirae</taxon>
        <taxon>Uroviricota</taxon>
        <taxon>Caudoviricetes</taxon>
        <taxon>Peduoviridae</taxon>
        <taxon>Maltschvirus</taxon>
        <taxon>Maltschvirus maltsch</taxon>
    </lineage>
</organism>
<sequence>MTAEQLTEGQGLTVGELDRVEATLDRAYGAMAEAFGRLHSSARSSDTVIADRLGAARGQIEDVKRLLQARRAIEPPPPPVMGEDREAYRPLSPLRVDDNQQAWAVIVDLFQRHGLAAPPVRLRDELVNHLAWARYGSALSKSPARDGGVAEAELHDVLSELLEHSIARYGNPVHEGWGIGLVHANARRALAALKATNPIPKEPK</sequence>
<gene>
    <name evidence="1" type="ORF">UFOVP1166_50</name>
</gene>
<dbReference type="EMBL" id="LR797117">
    <property type="protein sequence ID" value="CAB4188101.1"/>
    <property type="molecule type" value="Genomic_DNA"/>
</dbReference>
<name>A0A6J5R3H2_9CAUD</name>
<evidence type="ECO:0000313" key="1">
    <source>
        <dbReference type="EMBL" id="CAB4188101.1"/>
    </source>
</evidence>
<accession>A0A6J5R3H2</accession>
<reference evidence="1" key="1">
    <citation type="submission" date="2020-05" db="EMBL/GenBank/DDBJ databases">
        <authorList>
            <person name="Chiriac C."/>
            <person name="Salcher M."/>
            <person name="Ghai R."/>
            <person name="Kavagutti S V."/>
        </authorList>
    </citation>
    <scope>NUCLEOTIDE SEQUENCE</scope>
</reference>